<sequence length="60" mass="6787">MPQAMTTEYRRAAAPTPHGDLPPINLTGGFFHTQNQKIKFFTAAKAAESEDIIWHFSIRQ</sequence>
<feature type="region of interest" description="Disordered" evidence="1">
    <location>
        <begin position="1"/>
        <end position="21"/>
    </location>
</feature>
<dbReference type="EMBL" id="ACIO01000250">
    <property type="protein sequence ID" value="EFC98587.1"/>
    <property type="molecule type" value="Genomic_DNA"/>
</dbReference>
<gene>
    <name evidence="2" type="ORF">CLOSTHATH_03198</name>
</gene>
<dbReference type="Proteomes" id="UP000004968">
    <property type="component" value="Unassembled WGS sequence"/>
</dbReference>
<organism evidence="2 3">
    <name type="scientific">Hungatella hathewayi DSM 13479</name>
    <dbReference type="NCBI Taxonomy" id="566550"/>
    <lineage>
        <taxon>Bacteria</taxon>
        <taxon>Bacillati</taxon>
        <taxon>Bacillota</taxon>
        <taxon>Clostridia</taxon>
        <taxon>Lachnospirales</taxon>
        <taxon>Lachnospiraceae</taxon>
        <taxon>Hungatella</taxon>
    </lineage>
</organism>
<evidence type="ECO:0000313" key="2">
    <source>
        <dbReference type="EMBL" id="EFC98587.1"/>
    </source>
</evidence>
<evidence type="ECO:0000256" key="1">
    <source>
        <dbReference type="SAM" id="MobiDB-lite"/>
    </source>
</evidence>
<dbReference type="AlphaFoldDB" id="D3AHV9"/>
<proteinExistence type="predicted"/>
<comment type="caution">
    <text evidence="2">The sequence shown here is derived from an EMBL/GenBank/DDBJ whole genome shotgun (WGS) entry which is preliminary data.</text>
</comment>
<reference evidence="2 3" key="1">
    <citation type="submission" date="2010-01" db="EMBL/GenBank/DDBJ databases">
        <authorList>
            <person name="Weinstock G."/>
            <person name="Sodergren E."/>
            <person name="Clifton S."/>
            <person name="Fulton L."/>
            <person name="Fulton B."/>
            <person name="Courtney L."/>
            <person name="Fronick C."/>
            <person name="Harrison M."/>
            <person name="Strong C."/>
            <person name="Farmer C."/>
            <person name="Delahaunty K."/>
            <person name="Markovic C."/>
            <person name="Hall O."/>
            <person name="Minx P."/>
            <person name="Tomlinson C."/>
            <person name="Mitreva M."/>
            <person name="Nelson J."/>
            <person name="Hou S."/>
            <person name="Wollam A."/>
            <person name="Pepin K.H."/>
            <person name="Johnson M."/>
            <person name="Bhonagiri V."/>
            <person name="Nash W.E."/>
            <person name="Warren W."/>
            <person name="Chinwalla A."/>
            <person name="Mardis E.R."/>
            <person name="Wilson R.K."/>
        </authorList>
    </citation>
    <scope>NUCLEOTIDE SEQUENCE [LARGE SCALE GENOMIC DNA]</scope>
    <source>
        <strain evidence="2 3">DSM 13479</strain>
    </source>
</reference>
<name>D3AHV9_9FIRM</name>
<protein>
    <submittedName>
        <fullName evidence="2">Uncharacterized protein</fullName>
    </submittedName>
</protein>
<accession>D3AHV9</accession>
<evidence type="ECO:0000313" key="3">
    <source>
        <dbReference type="Proteomes" id="UP000004968"/>
    </source>
</evidence>
<dbReference type="HOGENOM" id="CLU_2935261_0_0_9"/>